<evidence type="ECO:0000256" key="1">
    <source>
        <dbReference type="ARBA" id="ARBA00010699"/>
    </source>
</evidence>
<dbReference type="EMBL" id="VUJU01011023">
    <property type="protein sequence ID" value="KAF0712201.1"/>
    <property type="molecule type" value="Genomic_DNA"/>
</dbReference>
<keyword evidence="11" id="KW-1185">Reference proteome</keyword>
<dbReference type="GO" id="GO:0004479">
    <property type="term" value="F:methionyl-tRNA formyltransferase activity"/>
    <property type="evidence" value="ECO:0007669"/>
    <property type="project" value="UniProtKB-EC"/>
</dbReference>
<dbReference type="HAMAP" id="MF_00163">
    <property type="entry name" value="Pep_deformylase"/>
    <property type="match status" value="1"/>
</dbReference>
<dbReference type="PANTHER" id="PTHR11138:SF5">
    <property type="entry name" value="METHIONYL-TRNA FORMYLTRANSFERASE, MITOCHONDRIAL"/>
    <property type="match status" value="1"/>
</dbReference>
<dbReference type="SUPFAM" id="SSF50486">
    <property type="entry name" value="FMT C-terminal domain-like"/>
    <property type="match status" value="1"/>
</dbReference>
<dbReference type="InterPro" id="IPR041711">
    <property type="entry name" value="Met-tRNA-FMT_N"/>
</dbReference>
<reference evidence="10 11" key="1">
    <citation type="submission" date="2019-08" db="EMBL/GenBank/DDBJ databases">
        <title>Whole genome of Aphis craccivora.</title>
        <authorList>
            <person name="Voronova N.V."/>
            <person name="Shulinski R.S."/>
            <person name="Bandarenka Y.V."/>
            <person name="Zhorov D.G."/>
            <person name="Warner D."/>
        </authorList>
    </citation>
    <scope>NUCLEOTIDE SEQUENCE [LARGE SCALE GENOMIC DNA]</scope>
    <source>
        <strain evidence="10">180601</strain>
        <tissue evidence="10">Whole Body</tissue>
    </source>
</reference>
<dbReference type="GO" id="GO:0005829">
    <property type="term" value="C:cytosol"/>
    <property type="evidence" value="ECO:0007669"/>
    <property type="project" value="TreeGrafter"/>
</dbReference>
<evidence type="ECO:0000256" key="3">
    <source>
        <dbReference type="ARBA" id="ARBA00012175"/>
    </source>
</evidence>
<dbReference type="Pfam" id="PF02911">
    <property type="entry name" value="Formyl_trans_C"/>
    <property type="match status" value="1"/>
</dbReference>
<comment type="similarity">
    <text evidence="1">Belongs to the Fmt family.</text>
</comment>
<dbReference type="EC" id="3.5.1.88" evidence="3"/>
<dbReference type="GO" id="GO:0042586">
    <property type="term" value="F:peptide deformylase activity"/>
    <property type="evidence" value="ECO:0007669"/>
    <property type="project" value="UniProtKB-EC"/>
</dbReference>
<feature type="domain" description="Formyl transferase N-terminal" evidence="8">
    <location>
        <begin position="128"/>
        <end position="278"/>
    </location>
</feature>
<evidence type="ECO:0000259" key="8">
    <source>
        <dbReference type="Pfam" id="PF00551"/>
    </source>
</evidence>
<dbReference type="PRINTS" id="PR01576">
    <property type="entry name" value="PDEFORMYLASE"/>
</dbReference>
<feature type="non-terminal residue" evidence="10">
    <location>
        <position position="389"/>
    </location>
</feature>
<dbReference type="Gene3D" id="3.90.45.10">
    <property type="entry name" value="Peptide deformylase"/>
    <property type="match status" value="1"/>
</dbReference>
<evidence type="ECO:0000256" key="4">
    <source>
        <dbReference type="ARBA" id="ARBA00012261"/>
    </source>
</evidence>
<dbReference type="InterPro" id="IPR036821">
    <property type="entry name" value="Peptide_deformylase_sf"/>
</dbReference>
<dbReference type="InterPro" id="IPR011034">
    <property type="entry name" value="Formyl_transferase-like_C_sf"/>
</dbReference>
<evidence type="ECO:0000256" key="5">
    <source>
        <dbReference type="ARBA" id="ARBA00014185"/>
    </source>
</evidence>
<name>A0A6G0VWN0_APHCR</name>
<dbReference type="InterPro" id="IPR037022">
    <property type="entry name" value="Formyl_trans_C_sf"/>
</dbReference>
<sequence length="389" mass="44268">MSVLKILQYPDQRLRLIAKPINKITKAIKNLAYNMLDTMYTNEGIGLAATQVNIQLQMIVVSKENLKKEHLILVNPRIVEQKGNISIQEGCLSIPEYRAFIPRSDYIKVKALNLFGKEIEIEANSIFSVSVITQPDRPSGRGQKIIFSPVKKTAIKENIPILQPLKLDDEKFQKIILNFSAEIMIVVSYGQIIPEKMLSMFPKGCINVHASLLPRWRGASPIQSSILFGDKKTGISIIRMNNKIDAGNIIMLKECKISSQETSATLSLKLIKIGIETLLKSLYQINNNIWIETKQDEKHATFSKKILKSDALLNWNKDADFLERLIRAFNPWPICYFIMDQLPIKVWKARVIENTIYNHITGKIISIDKSGIQITTKNKILNVEKIQMP</sequence>
<dbReference type="Pfam" id="PF00551">
    <property type="entry name" value="Formyl_trans_N"/>
    <property type="match status" value="1"/>
</dbReference>
<gene>
    <name evidence="10" type="ORF">FWK35_00027299</name>
</gene>
<keyword evidence="6 10" id="KW-0808">Transferase</keyword>
<protein>
    <recommendedName>
        <fullName evidence="5">Methionyl-tRNA formyltransferase, mitochondrial</fullName>
        <ecNumber evidence="4">2.1.2.9</ecNumber>
        <ecNumber evidence="3">3.5.1.88</ecNumber>
    </recommendedName>
</protein>
<dbReference type="Gene3D" id="3.10.25.10">
    <property type="entry name" value="Formyl transferase, C-terminal domain"/>
    <property type="match status" value="1"/>
</dbReference>
<dbReference type="EC" id="2.1.2.9" evidence="4"/>
<evidence type="ECO:0000256" key="7">
    <source>
        <dbReference type="ARBA" id="ARBA00022917"/>
    </source>
</evidence>
<dbReference type="InterPro" id="IPR005794">
    <property type="entry name" value="Fmt"/>
</dbReference>
<accession>A0A6G0VWN0</accession>
<organism evidence="10 11">
    <name type="scientific">Aphis craccivora</name>
    <name type="common">Cowpea aphid</name>
    <dbReference type="NCBI Taxonomy" id="307492"/>
    <lineage>
        <taxon>Eukaryota</taxon>
        <taxon>Metazoa</taxon>
        <taxon>Ecdysozoa</taxon>
        <taxon>Arthropoda</taxon>
        <taxon>Hexapoda</taxon>
        <taxon>Insecta</taxon>
        <taxon>Pterygota</taxon>
        <taxon>Neoptera</taxon>
        <taxon>Paraneoptera</taxon>
        <taxon>Hemiptera</taxon>
        <taxon>Sternorrhyncha</taxon>
        <taxon>Aphidomorpha</taxon>
        <taxon>Aphidoidea</taxon>
        <taxon>Aphididae</taxon>
        <taxon>Aphidini</taxon>
        <taxon>Aphis</taxon>
        <taxon>Aphis</taxon>
    </lineage>
</organism>
<dbReference type="SUPFAM" id="SSF56420">
    <property type="entry name" value="Peptide deformylase"/>
    <property type="match status" value="1"/>
</dbReference>
<dbReference type="Proteomes" id="UP000478052">
    <property type="component" value="Unassembled WGS sequence"/>
</dbReference>
<dbReference type="InterPro" id="IPR023635">
    <property type="entry name" value="Peptide_deformylase"/>
</dbReference>
<dbReference type="OrthoDB" id="10268103at2759"/>
<dbReference type="Gene3D" id="3.40.50.170">
    <property type="entry name" value="Formyl transferase, N-terminal domain"/>
    <property type="match status" value="1"/>
</dbReference>
<dbReference type="SUPFAM" id="SSF53328">
    <property type="entry name" value="Formyltransferase"/>
    <property type="match status" value="1"/>
</dbReference>
<dbReference type="CDD" id="cd08646">
    <property type="entry name" value="FMT_core_Met-tRNA-FMT_N"/>
    <property type="match status" value="1"/>
</dbReference>
<comment type="similarity">
    <text evidence="2">Belongs to the polypeptide deformylase family.</text>
</comment>
<dbReference type="InterPro" id="IPR036477">
    <property type="entry name" value="Formyl_transf_N_sf"/>
</dbReference>
<evidence type="ECO:0000256" key="2">
    <source>
        <dbReference type="ARBA" id="ARBA00010759"/>
    </source>
</evidence>
<dbReference type="PANTHER" id="PTHR11138">
    <property type="entry name" value="METHIONYL-TRNA FORMYLTRANSFERASE"/>
    <property type="match status" value="1"/>
</dbReference>
<feature type="domain" description="Formyl transferase C-terminal" evidence="9">
    <location>
        <begin position="305"/>
        <end position="388"/>
    </location>
</feature>
<dbReference type="InterPro" id="IPR044135">
    <property type="entry name" value="Met-tRNA-FMT_C"/>
</dbReference>
<dbReference type="InterPro" id="IPR002376">
    <property type="entry name" value="Formyl_transf_N"/>
</dbReference>
<dbReference type="HAMAP" id="MF_00182">
    <property type="entry name" value="Formyl_trans"/>
    <property type="match status" value="1"/>
</dbReference>
<dbReference type="InterPro" id="IPR005793">
    <property type="entry name" value="Formyl_trans_C"/>
</dbReference>
<dbReference type="AlphaFoldDB" id="A0A6G0VWN0"/>
<evidence type="ECO:0000313" key="10">
    <source>
        <dbReference type="EMBL" id="KAF0712201.1"/>
    </source>
</evidence>
<evidence type="ECO:0000256" key="6">
    <source>
        <dbReference type="ARBA" id="ARBA00022679"/>
    </source>
</evidence>
<evidence type="ECO:0000313" key="11">
    <source>
        <dbReference type="Proteomes" id="UP000478052"/>
    </source>
</evidence>
<keyword evidence="7" id="KW-0648">Protein biosynthesis</keyword>
<dbReference type="NCBIfam" id="TIGR00460">
    <property type="entry name" value="fmt"/>
    <property type="match status" value="1"/>
</dbReference>
<dbReference type="CDD" id="cd08704">
    <property type="entry name" value="Met_tRNA_FMT_C"/>
    <property type="match status" value="1"/>
</dbReference>
<evidence type="ECO:0000259" key="9">
    <source>
        <dbReference type="Pfam" id="PF02911"/>
    </source>
</evidence>
<dbReference type="CDD" id="cd00487">
    <property type="entry name" value="Pep_deformylase"/>
    <property type="match status" value="1"/>
</dbReference>
<proteinExistence type="inferred from homology"/>
<dbReference type="NCBIfam" id="TIGR00079">
    <property type="entry name" value="pept_deformyl"/>
    <property type="match status" value="1"/>
</dbReference>
<comment type="caution">
    <text evidence="10">The sequence shown here is derived from an EMBL/GenBank/DDBJ whole genome shotgun (WGS) entry which is preliminary data.</text>
</comment>